<name>A0A929A096_LEPEC</name>
<evidence type="ECO:0000313" key="3">
    <source>
        <dbReference type="Proteomes" id="UP000615026"/>
    </source>
</evidence>
<keyword evidence="3" id="KW-1185">Reference proteome</keyword>
<evidence type="ECO:0000256" key="1">
    <source>
        <dbReference type="SAM" id="Coils"/>
    </source>
</evidence>
<dbReference type="SUPFAM" id="SSF52540">
    <property type="entry name" value="P-loop containing nucleoside triphosphate hydrolases"/>
    <property type="match status" value="1"/>
</dbReference>
<dbReference type="PANTHER" id="PTHR34301:SF8">
    <property type="entry name" value="ATPASE DOMAIN-CONTAINING PROTEIN"/>
    <property type="match status" value="1"/>
</dbReference>
<reference evidence="2" key="1">
    <citation type="submission" date="2020-10" db="EMBL/GenBank/DDBJ databases">
        <authorList>
            <person name="Castelo-Branco R."/>
            <person name="Eusebio N."/>
            <person name="Adriana R."/>
            <person name="Vieira A."/>
            <person name="Brugerolle De Fraissinette N."/>
            <person name="Rezende De Castro R."/>
            <person name="Schneider M.P."/>
            <person name="Vasconcelos V."/>
            <person name="Leao P.N."/>
        </authorList>
    </citation>
    <scope>NUCLEOTIDE SEQUENCE</scope>
    <source>
        <strain evidence="2">LEGE 11479</strain>
    </source>
</reference>
<dbReference type="Gene3D" id="3.40.50.300">
    <property type="entry name" value="P-loop containing nucleotide triphosphate hydrolases"/>
    <property type="match status" value="1"/>
</dbReference>
<dbReference type="EMBL" id="JADEXP010000493">
    <property type="protein sequence ID" value="MBE9070666.1"/>
    <property type="molecule type" value="Genomic_DNA"/>
</dbReference>
<organism evidence="2 3">
    <name type="scientific">Leptolyngbya cf. ectocarpi LEGE 11479</name>
    <dbReference type="NCBI Taxonomy" id="1828722"/>
    <lineage>
        <taxon>Bacteria</taxon>
        <taxon>Bacillati</taxon>
        <taxon>Cyanobacteriota</taxon>
        <taxon>Cyanophyceae</taxon>
        <taxon>Leptolyngbyales</taxon>
        <taxon>Leptolyngbyaceae</taxon>
        <taxon>Leptolyngbya group</taxon>
        <taxon>Leptolyngbya</taxon>
    </lineage>
</organism>
<protein>
    <submittedName>
        <fullName evidence="2">Uncharacterized protein</fullName>
    </submittedName>
</protein>
<dbReference type="Proteomes" id="UP000615026">
    <property type="component" value="Unassembled WGS sequence"/>
</dbReference>
<dbReference type="AlphaFoldDB" id="A0A929A096"/>
<comment type="caution">
    <text evidence="2">The sequence shown here is derived from an EMBL/GenBank/DDBJ whole genome shotgun (WGS) entry which is preliminary data.</text>
</comment>
<gene>
    <name evidence="2" type="ORF">IQ260_28910</name>
</gene>
<dbReference type="PANTHER" id="PTHR34301">
    <property type="entry name" value="DNA-BINDING PROTEIN-RELATED"/>
    <property type="match status" value="1"/>
</dbReference>
<proteinExistence type="predicted"/>
<keyword evidence="1" id="KW-0175">Coiled coil</keyword>
<evidence type="ECO:0000313" key="2">
    <source>
        <dbReference type="EMBL" id="MBE9070666.1"/>
    </source>
</evidence>
<dbReference type="InterPro" id="IPR027417">
    <property type="entry name" value="P-loop_NTPase"/>
</dbReference>
<sequence length="625" mass="69521">MAIFTWTFLLETVVGGIIGNRVDAGVVQACSAGWQRAIRGLNAPDLQATRDELAIAISRSFLWAQQSLVQECLAEVAKDVDGGFSQPVALSGYEAAVDWLNQKAQQLRNDLKQLEKEQLNALAASDTASLGNLLQSQDVSTAFSQQLTTVAVQEQAPDIYVSRAIATDTGLMARLAAYFEFELQTNQTVQNWFQTQLLLQINRQLQNVDQAPLALEDLKNSLKALTSQIPVIVGQVNNLVLAVSEVGNNVTEVRALVTSSAAELALLVLHNGDELAELKKQIGDLLIALKQQLTAEVKVPEAPASPKEGPNLFIYGPAVPPERFFGRRRAKADIKNRIGAVEPQSINIVGLRRNGKSSMLRYVKERIGEFCTPEQKPLVVLLDLQDRRFHTPEGIVEGLRRGIKKHMGSEPWPRDANNDPFELEDGLEAICDKGYRLIVMFDEFGAIGKQLEIFQGWGDDWRSKASASLVTLVIASRRPLSEVYSTLGLTSPFGNIFSTTVLGALETKSWQQLLSQGRFSRIEISWVDEMAGKLPYYTQLAAAMVWQHRELKLVKKEFRQEAKSRFRELWTELTSPEKLALQQIAKNDISSSEAAVVEDLKLNGLVCSEQQIYSREFQIFVKTQR</sequence>
<accession>A0A929A096</accession>
<dbReference type="RefSeq" id="WP_193996519.1">
    <property type="nucleotide sequence ID" value="NZ_JADEXP010000493.1"/>
</dbReference>
<feature type="coiled-coil region" evidence="1">
    <location>
        <begin position="90"/>
        <end position="124"/>
    </location>
</feature>